<protein>
    <submittedName>
        <fullName evidence="1">SBBP repeat-containing protein</fullName>
    </submittedName>
</protein>
<dbReference type="Gene3D" id="2.60.40.2030">
    <property type="match status" value="1"/>
</dbReference>
<dbReference type="InterPro" id="IPR052918">
    <property type="entry name" value="Motility_Chemotaxis_Reg"/>
</dbReference>
<gene>
    <name evidence="1" type="ORF">KA717_31300</name>
</gene>
<dbReference type="InterPro" id="IPR001343">
    <property type="entry name" value="Hemolysn_Ca-bd"/>
</dbReference>
<name>A0A977KUB4_9CYAN</name>
<dbReference type="SUPFAM" id="SSF63829">
    <property type="entry name" value="Calcium-dependent phosphotriesterase"/>
    <property type="match status" value="1"/>
</dbReference>
<dbReference type="Gene3D" id="2.120.10.30">
    <property type="entry name" value="TolB, C-terminal domain"/>
    <property type="match status" value="2"/>
</dbReference>
<dbReference type="InterPro" id="IPR010620">
    <property type="entry name" value="SBBP_repeat"/>
</dbReference>
<dbReference type="Pfam" id="PF06739">
    <property type="entry name" value="SBBP"/>
    <property type="match status" value="7"/>
</dbReference>
<organism evidence="1">
    <name type="scientific">Woronichinia naegeliana WA131</name>
    <dbReference type="NCBI Taxonomy" id="2824559"/>
    <lineage>
        <taxon>Bacteria</taxon>
        <taxon>Bacillati</taxon>
        <taxon>Cyanobacteriota</taxon>
        <taxon>Cyanophyceae</taxon>
        <taxon>Synechococcales</taxon>
        <taxon>Coelosphaeriaceae</taxon>
        <taxon>Woronichinia</taxon>
    </lineage>
</organism>
<dbReference type="EMBL" id="CP073041">
    <property type="protein sequence ID" value="UXE60108.1"/>
    <property type="molecule type" value="Genomic_DNA"/>
</dbReference>
<dbReference type="KEGG" id="wna:KA717_31300"/>
<reference evidence="1" key="1">
    <citation type="submission" date="2021-04" db="EMBL/GenBank/DDBJ databases">
        <title>Genome sequence of Woronichinia naegeliana from Washington state freshwater lake bloom.</title>
        <authorList>
            <person name="Dreher T.W."/>
        </authorList>
    </citation>
    <scope>NUCLEOTIDE SEQUENCE</scope>
    <source>
        <strain evidence="1">WA131</strain>
    </source>
</reference>
<dbReference type="PANTHER" id="PTHR35580:SF1">
    <property type="entry name" value="PHYTASE-LIKE DOMAIN-CONTAINING PROTEIN"/>
    <property type="match status" value="1"/>
</dbReference>
<dbReference type="AlphaFoldDB" id="A0A977KUB4"/>
<evidence type="ECO:0000313" key="1">
    <source>
        <dbReference type="EMBL" id="UXE60108.1"/>
    </source>
</evidence>
<dbReference type="InterPro" id="IPR038081">
    <property type="entry name" value="CalX-like_sf"/>
</dbReference>
<sequence length="835" mass="88117">MASLFDLNLTSVYNQLTSFSNLESFWKLFRTIFGTEYNHRAASILRSQWRKGDFSQFPQIKVIDSRDLQNANGAYSTKNNIIYLSEHFVRTASQQSLNAVILEEYGHFVDAQINQRDSPGDEGELFSALVRGVVLSSSELTRMQTEDDHARISVGGESILVEESFNTTGYKQFGSSMSDLGNGITTDESGNIYVVGGTSGNLPGYSNLGVSDAFLTKYTASASGNPVWTKQFGSSSSDTANGISIDDDNNIYVTGYTYGDFSGNDNLGVWDAFITKYDASGNKVWAKQFGSSTNDYATAIYTDIAGNSYITGYTFGVVSGTKTAGVSDVFVARYDANGNQIWIDQFGSFSSDNANGVTIDSSSNVYVVGYTASTLPGNTKLGVNDAFITKYNASGDIVWIKQFGSSVSDIAYGVSMDTSGGIYVVGQTYGALAGNSSLGSTDGMLAKYNGNGTQKWIRQFGSSNSDNARAVTTDSSGNIYVAGDTYGSLSGYTNLGSNDGFLIKYNASGTQLWAKQFGSSGSDNINSIRIDKTGNIYVAGYTSGSLPGNNSSGSNDAFVAGFDTEGNLLDLSNDLPLVSVSLNYGSLSENVPNNFVYTFSRSGLTTNALTVNFTIGGTAIFNTDYVQTGATSFTGTQGVINFAPGSSTVTLTLNPIDDSIVEDNETIDLQLIAGANYGINTGTVPTVPTATIVNDDGTRQQVGGDLIDVLQGGAAADYLTGGKGNDVLTGVANSDTFTFAGLDLGTDTIADFTPSEDTILVDAQGFGGGLVSGGILADNQLFIGSSATNASQRFIYNQGTGALIFDSDGDGPNTPIRFANLSPNLSLQPSNFFLS</sequence>
<dbReference type="InterPro" id="IPR011042">
    <property type="entry name" value="6-blade_b-propeller_TolB-like"/>
</dbReference>
<dbReference type="SUPFAM" id="SSF141072">
    <property type="entry name" value="CalX-like"/>
    <property type="match status" value="1"/>
</dbReference>
<accession>A0A977KUB4</accession>
<proteinExistence type="predicted"/>
<dbReference type="Proteomes" id="UP001065613">
    <property type="component" value="Chromosome"/>
</dbReference>
<dbReference type="Pfam" id="PF00353">
    <property type="entry name" value="HemolysinCabind"/>
    <property type="match status" value="1"/>
</dbReference>
<dbReference type="PANTHER" id="PTHR35580">
    <property type="entry name" value="CELL SURFACE GLYCOPROTEIN (S-LAYER PROTEIN)-LIKE PROTEIN"/>
    <property type="match status" value="1"/>
</dbReference>
<dbReference type="GO" id="GO:0005509">
    <property type="term" value="F:calcium ion binding"/>
    <property type="evidence" value="ECO:0007669"/>
    <property type="project" value="InterPro"/>
</dbReference>